<dbReference type="SUPFAM" id="SSF52540">
    <property type="entry name" value="P-loop containing nucleoside triphosphate hydrolases"/>
    <property type="match status" value="1"/>
</dbReference>
<evidence type="ECO:0000313" key="2">
    <source>
        <dbReference type="Proteomes" id="UP000192707"/>
    </source>
</evidence>
<sequence length="320" mass="34274">MSWAASGNSSAPPAIWGEGNEVLWADGESLIIEASYGVGKTTLAGLLVRGMLYGEGVLGYPVRPLPDGQRILYLALDRPDQIVRSMLRQFTHEQLDEIDNRLCLWEGPLPADAGENEHLFCDLADIHEADVLVVDSVKDAALGLSEDRAAALYQRGRQRLLRSGRNLVELHHLTKGGDAYGSIWLNAGVGSVVRLKGVAGGPTATLTHLKSPARRIDPIQIVHDRANGGMTAVTQVVDESAEPTPTEETAAAGLADWVAEHGEDGVTAKRLVEHQGGDVNSEAALVKAKRTLNALVGDDGPLRRIDGKGRGNPTRWVVSQ</sequence>
<evidence type="ECO:0000313" key="1">
    <source>
        <dbReference type="EMBL" id="ORA07809.1"/>
    </source>
</evidence>
<dbReference type="OrthoDB" id="9773982at2"/>
<reference evidence="1 2" key="1">
    <citation type="submission" date="2016-12" db="EMBL/GenBank/DDBJ databases">
        <title>The new phylogeny of genus Mycobacterium.</title>
        <authorList>
            <person name="Tortoli E."/>
            <person name="Trovato A."/>
            <person name="Cirillo D.M."/>
        </authorList>
    </citation>
    <scope>NUCLEOTIDE SEQUENCE [LARGE SCALE GENOMIC DNA]</scope>
    <source>
        <strain evidence="1 2">DSM 45069</strain>
    </source>
</reference>
<dbReference type="EMBL" id="MVHG01000121">
    <property type="protein sequence ID" value="ORA07809.1"/>
    <property type="molecule type" value="Genomic_DNA"/>
</dbReference>
<organism evidence="1 2">
    <name type="scientific">Mycobacterium arosiense ATCC BAA-1401 = DSM 45069</name>
    <dbReference type="NCBI Taxonomy" id="1265311"/>
    <lineage>
        <taxon>Bacteria</taxon>
        <taxon>Bacillati</taxon>
        <taxon>Actinomycetota</taxon>
        <taxon>Actinomycetes</taxon>
        <taxon>Mycobacteriales</taxon>
        <taxon>Mycobacteriaceae</taxon>
        <taxon>Mycobacterium</taxon>
        <taxon>Mycobacterium avium complex (MAC)</taxon>
    </lineage>
</organism>
<comment type="caution">
    <text evidence="1">The sequence shown here is derived from an EMBL/GenBank/DDBJ whole genome shotgun (WGS) entry which is preliminary data.</text>
</comment>
<accession>A0A1W9Z646</accession>
<dbReference type="RefSeq" id="WP_083067189.1">
    <property type="nucleotide sequence ID" value="NZ_MVHG01000121.1"/>
</dbReference>
<dbReference type="InterPro" id="IPR027417">
    <property type="entry name" value="P-loop_NTPase"/>
</dbReference>
<dbReference type="AlphaFoldDB" id="A0A1W9Z646"/>
<proteinExistence type="predicted"/>
<protein>
    <submittedName>
        <fullName evidence="1">Uncharacterized protein</fullName>
    </submittedName>
</protein>
<dbReference type="Pfam" id="PF13481">
    <property type="entry name" value="AAA_25"/>
    <property type="match status" value="1"/>
</dbReference>
<name>A0A1W9Z646_MYCAI</name>
<dbReference type="Proteomes" id="UP000192707">
    <property type="component" value="Unassembled WGS sequence"/>
</dbReference>
<gene>
    <name evidence="1" type="ORF">BST14_26175</name>
</gene>
<keyword evidence="2" id="KW-1185">Reference proteome</keyword>
<dbReference type="Gene3D" id="3.40.50.300">
    <property type="entry name" value="P-loop containing nucleotide triphosphate hydrolases"/>
    <property type="match status" value="1"/>
</dbReference>